<comment type="caution">
    <text evidence="2">The sequence shown here is derived from an EMBL/GenBank/DDBJ whole genome shotgun (WGS) entry which is preliminary data.</text>
</comment>
<name>A0AAN8WNQ8_HALRR</name>
<organism evidence="2 3">
    <name type="scientific">Halocaridina rubra</name>
    <name type="common">Hawaiian red shrimp</name>
    <dbReference type="NCBI Taxonomy" id="373956"/>
    <lineage>
        <taxon>Eukaryota</taxon>
        <taxon>Metazoa</taxon>
        <taxon>Ecdysozoa</taxon>
        <taxon>Arthropoda</taxon>
        <taxon>Crustacea</taxon>
        <taxon>Multicrustacea</taxon>
        <taxon>Malacostraca</taxon>
        <taxon>Eumalacostraca</taxon>
        <taxon>Eucarida</taxon>
        <taxon>Decapoda</taxon>
        <taxon>Pleocyemata</taxon>
        <taxon>Caridea</taxon>
        <taxon>Atyoidea</taxon>
        <taxon>Atyidae</taxon>
        <taxon>Halocaridina</taxon>
    </lineage>
</organism>
<evidence type="ECO:0000313" key="2">
    <source>
        <dbReference type="EMBL" id="KAK7068372.1"/>
    </source>
</evidence>
<gene>
    <name evidence="2" type="ORF">SK128_025123</name>
</gene>
<feature type="compositionally biased region" description="Polar residues" evidence="1">
    <location>
        <begin position="17"/>
        <end position="51"/>
    </location>
</feature>
<reference evidence="2 3" key="1">
    <citation type="submission" date="2023-11" db="EMBL/GenBank/DDBJ databases">
        <title>Halocaridina rubra genome assembly.</title>
        <authorList>
            <person name="Smith C."/>
        </authorList>
    </citation>
    <scope>NUCLEOTIDE SEQUENCE [LARGE SCALE GENOMIC DNA]</scope>
    <source>
        <strain evidence="2">EP-1</strain>
        <tissue evidence="2">Whole</tissue>
    </source>
</reference>
<protein>
    <submittedName>
        <fullName evidence="2">Uncharacterized protein</fullName>
    </submittedName>
</protein>
<dbReference type="EMBL" id="JAXCGZ010017275">
    <property type="protein sequence ID" value="KAK7068372.1"/>
    <property type="molecule type" value="Genomic_DNA"/>
</dbReference>
<feature type="non-terminal residue" evidence="2">
    <location>
        <position position="1"/>
    </location>
</feature>
<accession>A0AAN8WNQ8</accession>
<sequence length="81" mass="7991">NSSSSSSSGGSGSSSGNTTSAAQETAETLRNPTANSTAGSSSWPQPTNTKNCALRSDGGTFPYSVGGDCSQQNIVREGGSL</sequence>
<proteinExistence type="predicted"/>
<feature type="region of interest" description="Disordered" evidence="1">
    <location>
        <begin position="1"/>
        <end position="81"/>
    </location>
</feature>
<dbReference type="AlphaFoldDB" id="A0AAN8WNQ8"/>
<evidence type="ECO:0000313" key="3">
    <source>
        <dbReference type="Proteomes" id="UP001381693"/>
    </source>
</evidence>
<evidence type="ECO:0000256" key="1">
    <source>
        <dbReference type="SAM" id="MobiDB-lite"/>
    </source>
</evidence>
<keyword evidence="3" id="KW-1185">Reference proteome</keyword>
<dbReference type="Proteomes" id="UP001381693">
    <property type="component" value="Unassembled WGS sequence"/>
</dbReference>